<evidence type="ECO:0000313" key="3">
    <source>
        <dbReference type="Proteomes" id="UP000190541"/>
    </source>
</evidence>
<dbReference type="OrthoDB" id="9801646at2"/>
<dbReference type="GO" id="GO:0030246">
    <property type="term" value="F:carbohydrate binding"/>
    <property type="evidence" value="ECO:0007669"/>
    <property type="project" value="InterPro"/>
</dbReference>
<evidence type="ECO:0000313" key="2">
    <source>
        <dbReference type="EMBL" id="SKB73878.1"/>
    </source>
</evidence>
<feature type="domain" description="Carbohydrate-binding" evidence="1">
    <location>
        <begin position="25"/>
        <end position="211"/>
    </location>
</feature>
<keyword evidence="3" id="KW-1185">Reference proteome</keyword>
<dbReference type="STRING" id="623280.SAMN05660226_02898"/>
<reference evidence="2 3" key="1">
    <citation type="submission" date="2017-02" db="EMBL/GenBank/DDBJ databases">
        <authorList>
            <person name="Peterson S.W."/>
        </authorList>
    </citation>
    <scope>NUCLEOTIDE SEQUENCE [LARGE SCALE GENOMIC DNA]</scope>
    <source>
        <strain evidence="2 3">DSM 22899</strain>
    </source>
</reference>
<dbReference type="InterPro" id="IPR010502">
    <property type="entry name" value="Carb-bd_dom_fam9"/>
</dbReference>
<dbReference type="CDD" id="cd09620">
    <property type="entry name" value="CBM9_like_3"/>
    <property type="match status" value="1"/>
</dbReference>
<organism evidence="2 3">
    <name type="scientific">Parapedobacter luteus</name>
    <dbReference type="NCBI Taxonomy" id="623280"/>
    <lineage>
        <taxon>Bacteria</taxon>
        <taxon>Pseudomonadati</taxon>
        <taxon>Bacteroidota</taxon>
        <taxon>Sphingobacteriia</taxon>
        <taxon>Sphingobacteriales</taxon>
        <taxon>Sphingobacteriaceae</taxon>
        <taxon>Parapedobacter</taxon>
    </lineage>
</organism>
<dbReference type="EMBL" id="FUYS01000007">
    <property type="protein sequence ID" value="SKB73878.1"/>
    <property type="molecule type" value="Genomic_DNA"/>
</dbReference>
<dbReference type="Gene3D" id="2.60.40.1190">
    <property type="match status" value="1"/>
</dbReference>
<name>A0A1T5DQ31_9SPHI</name>
<dbReference type="SUPFAM" id="SSF49344">
    <property type="entry name" value="CBD9-like"/>
    <property type="match status" value="1"/>
</dbReference>
<dbReference type="Pfam" id="PF16011">
    <property type="entry name" value="CBM9_2"/>
    <property type="match status" value="1"/>
</dbReference>
<sequence length="213" mass="23813">MKRLIVPFIPVAGVPSPREVMPLLETVQKTPIDVNPWPQFVHDVEANVTIAHNGNAIFLKYDIVEAHVTARATTNGAVHQDSCVEFFVSFDGILYYNLEFNCLGWCKAAYGVMGPARKLLPEHTVNLIASATTMDVASVGNKKRFAWQIVLAIPAALFCYHNISSFKRVKAIGNFYKCGDGLPTVHYLSWNPIRFETPNFHRIEDFGQIEFGA</sequence>
<dbReference type="RefSeq" id="WP_079717564.1">
    <property type="nucleotide sequence ID" value="NZ_FUYS01000007.1"/>
</dbReference>
<dbReference type="GO" id="GO:0016052">
    <property type="term" value="P:carbohydrate catabolic process"/>
    <property type="evidence" value="ECO:0007669"/>
    <property type="project" value="InterPro"/>
</dbReference>
<proteinExistence type="predicted"/>
<evidence type="ECO:0000259" key="1">
    <source>
        <dbReference type="Pfam" id="PF16011"/>
    </source>
</evidence>
<accession>A0A1T5DQ31</accession>
<dbReference type="GO" id="GO:0004553">
    <property type="term" value="F:hydrolase activity, hydrolyzing O-glycosyl compounds"/>
    <property type="evidence" value="ECO:0007669"/>
    <property type="project" value="InterPro"/>
</dbReference>
<protein>
    <submittedName>
        <fullName evidence="2">Carbohydrate-binding family 9</fullName>
    </submittedName>
</protein>
<dbReference type="Proteomes" id="UP000190541">
    <property type="component" value="Unassembled WGS sequence"/>
</dbReference>
<gene>
    <name evidence="2" type="ORF">SAMN05660226_02898</name>
</gene>
<dbReference type="AlphaFoldDB" id="A0A1T5DQ31"/>